<gene>
    <name evidence="1" type="ORF">Pint_12238</name>
</gene>
<comment type="caution">
    <text evidence="1">The sequence shown here is derived from an EMBL/GenBank/DDBJ whole genome shotgun (WGS) entry which is preliminary data.</text>
</comment>
<keyword evidence="2" id="KW-1185">Reference proteome</keyword>
<name>A0ACC0XE72_9ROSI</name>
<sequence length="89" mass="10035">MLLKSIVQVLKVRFRAKEAMSIEALAMAGVDCIKFGINLVEMACRDMEKTPEYLLAEKIPCKDDVKEMQQMEEWQVKAVASISIIGIDT</sequence>
<accession>A0ACC0XE72</accession>
<protein>
    <submittedName>
        <fullName evidence="1">Uncharacterized protein</fullName>
    </submittedName>
</protein>
<organism evidence="1 2">
    <name type="scientific">Pistacia integerrima</name>
    <dbReference type="NCBI Taxonomy" id="434235"/>
    <lineage>
        <taxon>Eukaryota</taxon>
        <taxon>Viridiplantae</taxon>
        <taxon>Streptophyta</taxon>
        <taxon>Embryophyta</taxon>
        <taxon>Tracheophyta</taxon>
        <taxon>Spermatophyta</taxon>
        <taxon>Magnoliopsida</taxon>
        <taxon>eudicotyledons</taxon>
        <taxon>Gunneridae</taxon>
        <taxon>Pentapetalae</taxon>
        <taxon>rosids</taxon>
        <taxon>malvids</taxon>
        <taxon>Sapindales</taxon>
        <taxon>Anacardiaceae</taxon>
        <taxon>Pistacia</taxon>
    </lineage>
</organism>
<evidence type="ECO:0000313" key="1">
    <source>
        <dbReference type="EMBL" id="KAJ0016584.1"/>
    </source>
</evidence>
<evidence type="ECO:0000313" key="2">
    <source>
        <dbReference type="Proteomes" id="UP001163603"/>
    </source>
</evidence>
<proteinExistence type="predicted"/>
<dbReference type="EMBL" id="CM047747">
    <property type="protein sequence ID" value="KAJ0016584.1"/>
    <property type="molecule type" value="Genomic_DNA"/>
</dbReference>
<dbReference type="Proteomes" id="UP001163603">
    <property type="component" value="Chromosome 12"/>
</dbReference>
<reference evidence="2" key="1">
    <citation type="journal article" date="2023" name="G3 (Bethesda)">
        <title>Genome assembly and association tests identify interacting loci associated with vigor, precocity, and sex in interspecific pistachio rootstocks.</title>
        <authorList>
            <person name="Palmer W."/>
            <person name="Jacygrad E."/>
            <person name="Sagayaradj S."/>
            <person name="Cavanaugh K."/>
            <person name="Han R."/>
            <person name="Bertier L."/>
            <person name="Beede B."/>
            <person name="Kafkas S."/>
            <person name="Golino D."/>
            <person name="Preece J."/>
            <person name="Michelmore R."/>
        </authorList>
    </citation>
    <scope>NUCLEOTIDE SEQUENCE [LARGE SCALE GENOMIC DNA]</scope>
</reference>